<keyword evidence="1" id="KW-0812">Transmembrane</keyword>
<organism evidence="2 3">
    <name type="scientific">Zasmidium cellare ATCC 36951</name>
    <dbReference type="NCBI Taxonomy" id="1080233"/>
    <lineage>
        <taxon>Eukaryota</taxon>
        <taxon>Fungi</taxon>
        <taxon>Dikarya</taxon>
        <taxon>Ascomycota</taxon>
        <taxon>Pezizomycotina</taxon>
        <taxon>Dothideomycetes</taxon>
        <taxon>Dothideomycetidae</taxon>
        <taxon>Mycosphaerellales</taxon>
        <taxon>Mycosphaerellaceae</taxon>
        <taxon>Zasmidium</taxon>
    </lineage>
</organism>
<dbReference type="Proteomes" id="UP000799537">
    <property type="component" value="Unassembled WGS sequence"/>
</dbReference>
<evidence type="ECO:0000313" key="3">
    <source>
        <dbReference type="Proteomes" id="UP000799537"/>
    </source>
</evidence>
<sequence>MDTNTSKPHLLNLPYDIRFLIYQHLFPAGKQMYLQAYGKPRHGLKSIMGDHPVTVPLLRVCRLLNSEGSDYLYNTYLWNIVGRKYDVLAHYGRFLTVLERYANDEVHVDAFTNGWHSSTMCVSLHTGEGKKAMLSRRDRGVAKSIEEVWEEVRLQPRRKTPMPLTVMAFMLEAIDAFGWYVIFAVGVVFALLAWTSSAESG</sequence>
<gene>
    <name evidence="2" type="ORF">M409DRAFT_30668</name>
</gene>
<dbReference type="AlphaFoldDB" id="A0A6A6BVS3"/>
<protein>
    <submittedName>
        <fullName evidence="2">Uncharacterized protein</fullName>
    </submittedName>
</protein>
<keyword evidence="1" id="KW-0472">Membrane</keyword>
<keyword evidence="3" id="KW-1185">Reference proteome</keyword>
<keyword evidence="1" id="KW-1133">Transmembrane helix</keyword>
<name>A0A6A6BVS3_ZASCE</name>
<evidence type="ECO:0000256" key="1">
    <source>
        <dbReference type="SAM" id="Phobius"/>
    </source>
</evidence>
<reference evidence="2" key="1">
    <citation type="journal article" date="2020" name="Stud. Mycol.">
        <title>101 Dothideomycetes genomes: a test case for predicting lifestyles and emergence of pathogens.</title>
        <authorList>
            <person name="Haridas S."/>
            <person name="Albert R."/>
            <person name="Binder M."/>
            <person name="Bloem J."/>
            <person name="Labutti K."/>
            <person name="Salamov A."/>
            <person name="Andreopoulos B."/>
            <person name="Baker S."/>
            <person name="Barry K."/>
            <person name="Bills G."/>
            <person name="Bluhm B."/>
            <person name="Cannon C."/>
            <person name="Castanera R."/>
            <person name="Culley D."/>
            <person name="Daum C."/>
            <person name="Ezra D."/>
            <person name="Gonzalez J."/>
            <person name="Henrissat B."/>
            <person name="Kuo A."/>
            <person name="Liang C."/>
            <person name="Lipzen A."/>
            <person name="Lutzoni F."/>
            <person name="Magnuson J."/>
            <person name="Mondo S."/>
            <person name="Nolan M."/>
            <person name="Ohm R."/>
            <person name="Pangilinan J."/>
            <person name="Park H.-J."/>
            <person name="Ramirez L."/>
            <person name="Alfaro M."/>
            <person name="Sun H."/>
            <person name="Tritt A."/>
            <person name="Yoshinaga Y."/>
            <person name="Zwiers L.-H."/>
            <person name="Turgeon B."/>
            <person name="Goodwin S."/>
            <person name="Spatafora J."/>
            <person name="Crous P."/>
            <person name="Grigoriev I."/>
        </authorList>
    </citation>
    <scope>NUCLEOTIDE SEQUENCE</scope>
    <source>
        <strain evidence="2">ATCC 36951</strain>
    </source>
</reference>
<accession>A0A6A6BVS3</accession>
<evidence type="ECO:0000313" key="2">
    <source>
        <dbReference type="EMBL" id="KAF2158881.1"/>
    </source>
</evidence>
<feature type="transmembrane region" description="Helical" evidence="1">
    <location>
        <begin position="164"/>
        <end position="194"/>
    </location>
</feature>
<dbReference type="RefSeq" id="XP_033659770.1">
    <property type="nucleotide sequence ID" value="XM_033810037.1"/>
</dbReference>
<proteinExistence type="predicted"/>
<dbReference type="OrthoDB" id="2951834at2759"/>
<dbReference type="EMBL" id="ML993647">
    <property type="protein sequence ID" value="KAF2158881.1"/>
    <property type="molecule type" value="Genomic_DNA"/>
</dbReference>
<dbReference type="GeneID" id="54563309"/>